<sequence length="72" mass="7933">NVNSRLPIMSYTCFRRFRAGRSMMPTGKALLTDDYTDRGRMGRESGGGEGRNPRGDLDEVGVSAVVPSQLLR</sequence>
<feature type="region of interest" description="Disordered" evidence="1">
    <location>
        <begin position="28"/>
        <end position="72"/>
    </location>
</feature>
<proteinExistence type="predicted"/>
<comment type="caution">
    <text evidence="2">The sequence shown here is derived from an EMBL/GenBank/DDBJ whole genome shotgun (WGS) entry which is preliminary data.</text>
</comment>
<evidence type="ECO:0000313" key="4">
    <source>
        <dbReference type="Proteomes" id="UP000625711"/>
    </source>
</evidence>
<reference evidence="2" key="1">
    <citation type="submission" date="2020-08" db="EMBL/GenBank/DDBJ databases">
        <title>Genome sequencing and assembly of the red palm weevil Rhynchophorus ferrugineus.</title>
        <authorList>
            <person name="Dias G.B."/>
            <person name="Bergman C.M."/>
            <person name="Manee M."/>
        </authorList>
    </citation>
    <scope>NUCLEOTIDE SEQUENCE</scope>
    <source>
        <strain evidence="2">AA-2017</strain>
        <tissue evidence="2">Whole larva</tissue>
    </source>
</reference>
<gene>
    <name evidence="3" type="ORF">GWI33_003699</name>
    <name evidence="2" type="ORF">GWI33_003700</name>
</gene>
<name>A0A834M2U6_RHYFE</name>
<organism evidence="2 4">
    <name type="scientific">Rhynchophorus ferrugineus</name>
    <name type="common">Red palm weevil</name>
    <name type="synonym">Curculio ferrugineus</name>
    <dbReference type="NCBI Taxonomy" id="354439"/>
    <lineage>
        <taxon>Eukaryota</taxon>
        <taxon>Metazoa</taxon>
        <taxon>Ecdysozoa</taxon>
        <taxon>Arthropoda</taxon>
        <taxon>Hexapoda</taxon>
        <taxon>Insecta</taxon>
        <taxon>Pterygota</taxon>
        <taxon>Neoptera</taxon>
        <taxon>Endopterygota</taxon>
        <taxon>Coleoptera</taxon>
        <taxon>Polyphaga</taxon>
        <taxon>Cucujiformia</taxon>
        <taxon>Curculionidae</taxon>
        <taxon>Dryophthorinae</taxon>
        <taxon>Rhynchophorus</taxon>
    </lineage>
</organism>
<dbReference type="AlphaFoldDB" id="A0A834M2U6"/>
<evidence type="ECO:0000256" key="1">
    <source>
        <dbReference type="SAM" id="MobiDB-lite"/>
    </source>
</evidence>
<keyword evidence="4" id="KW-1185">Reference proteome</keyword>
<dbReference type="EMBL" id="JAACXV010023331">
    <property type="protein sequence ID" value="KAF7263039.1"/>
    <property type="molecule type" value="Genomic_DNA"/>
</dbReference>
<accession>A0A834M2U6</accession>
<protein>
    <submittedName>
        <fullName evidence="2">Uncharacterized protein</fullName>
    </submittedName>
</protein>
<evidence type="ECO:0000313" key="2">
    <source>
        <dbReference type="EMBL" id="KAF7263039.1"/>
    </source>
</evidence>
<feature type="non-terminal residue" evidence="2">
    <location>
        <position position="1"/>
    </location>
</feature>
<evidence type="ECO:0000313" key="3">
    <source>
        <dbReference type="EMBL" id="KAF7263040.1"/>
    </source>
</evidence>
<dbReference type="Proteomes" id="UP000625711">
    <property type="component" value="Unassembled WGS sequence"/>
</dbReference>
<dbReference type="EMBL" id="JAACXV010023330">
    <property type="protein sequence ID" value="KAF7263040.1"/>
    <property type="molecule type" value="Genomic_DNA"/>
</dbReference>